<dbReference type="CDD" id="cd00090">
    <property type="entry name" value="HTH_ARSR"/>
    <property type="match status" value="1"/>
</dbReference>
<evidence type="ECO:0000256" key="1">
    <source>
        <dbReference type="ARBA" id="ARBA00023015"/>
    </source>
</evidence>
<dbReference type="Proteomes" id="UP000321805">
    <property type="component" value="Chromosome"/>
</dbReference>
<dbReference type="InterPro" id="IPR011991">
    <property type="entry name" value="ArsR-like_HTH"/>
</dbReference>
<keyword evidence="2" id="KW-0238">DNA-binding</keyword>
<dbReference type="InterPro" id="IPR051011">
    <property type="entry name" value="Metal_resp_trans_reg"/>
</dbReference>
<evidence type="ECO:0000256" key="2">
    <source>
        <dbReference type="ARBA" id="ARBA00023125"/>
    </source>
</evidence>
<dbReference type="SMART" id="SM00418">
    <property type="entry name" value="HTH_ARSR"/>
    <property type="match status" value="1"/>
</dbReference>
<evidence type="ECO:0000256" key="3">
    <source>
        <dbReference type="ARBA" id="ARBA00023163"/>
    </source>
</evidence>
<dbReference type="OrthoDB" id="194599at2"/>
<dbReference type="EMBL" id="CP042430">
    <property type="protein sequence ID" value="QEC48448.1"/>
    <property type="molecule type" value="Genomic_DNA"/>
</dbReference>
<evidence type="ECO:0000313" key="5">
    <source>
        <dbReference type="EMBL" id="QEC48448.1"/>
    </source>
</evidence>
<dbReference type="InterPro" id="IPR036388">
    <property type="entry name" value="WH-like_DNA-bd_sf"/>
</dbReference>
<evidence type="ECO:0000259" key="4">
    <source>
        <dbReference type="PROSITE" id="PS50987"/>
    </source>
</evidence>
<dbReference type="GO" id="GO:0003700">
    <property type="term" value="F:DNA-binding transcription factor activity"/>
    <property type="evidence" value="ECO:0007669"/>
    <property type="project" value="InterPro"/>
</dbReference>
<evidence type="ECO:0000313" key="6">
    <source>
        <dbReference type="Proteomes" id="UP000321805"/>
    </source>
</evidence>
<dbReference type="GO" id="GO:0003677">
    <property type="term" value="F:DNA binding"/>
    <property type="evidence" value="ECO:0007669"/>
    <property type="project" value="UniProtKB-KW"/>
</dbReference>
<protein>
    <submittedName>
        <fullName evidence="5">Helix-turn-helix transcriptional regulator</fullName>
    </submittedName>
</protein>
<dbReference type="PRINTS" id="PR00778">
    <property type="entry name" value="HTHARSR"/>
</dbReference>
<keyword evidence="3" id="KW-0804">Transcription</keyword>
<reference evidence="5 6" key="1">
    <citation type="journal article" date="2018" name="J. Microbiol.">
        <title>Baekduia soli gen. nov., sp. nov., a novel bacterium isolated from the soil of Baekdu Mountain and proposal of a novel family name, Baekduiaceae fam. nov.</title>
        <authorList>
            <person name="An D.S."/>
            <person name="Siddiqi M.Z."/>
            <person name="Kim K.H."/>
            <person name="Yu H.S."/>
            <person name="Im W.T."/>
        </authorList>
    </citation>
    <scope>NUCLEOTIDE SEQUENCE [LARGE SCALE GENOMIC DNA]</scope>
    <source>
        <strain evidence="5 6">BR7-21</strain>
    </source>
</reference>
<dbReference type="PROSITE" id="PS50987">
    <property type="entry name" value="HTH_ARSR_2"/>
    <property type="match status" value="1"/>
</dbReference>
<dbReference type="Gene3D" id="1.10.10.10">
    <property type="entry name" value="Winged helix-like DNA-binding domain superfamily/Winged helix DNA-binding domain"/>
    <property type="match status" value="1"/>
</dbReference>
<keyword evidence="6" id="KW-1185">Reference proteome</keyword>
<proteinExistence type="predicted"/>
<sequence>MPADAQPTPPAGPPPIYRLKADFFRLLGHPARVRILELLRDGERNVGELQAALGLDSSGTSQHLTAMRRQGLLASRRAGTNVFYRVTDPRLFDLLEIAKQILTAQLEQTRELLGDLAGADAPAAPRRTGRR</sequence>
<accession>A0A5B8U6I4</accession>
<dbReference type="Pfam" id="PF01022">
    <property type="entry name" value="HTH_5"/>
    <property type="match status" value="1"/>
</dbReference>
<dbReference type="InterPro" id="IPR001845">
    <property type="entry name" value="HTH_ArsR_DNA-bd_dom"/>
</dbReference>
<organism evidence="5 6">
    <name type="scientific">Baekduia soli</name>
    <dbReference type="NCBI Taxonomy" id="496014"/>
    <lineage>
        <taxon>Bacteria</taxon>
        <taxon>Bacillati</taxon>
        <taxon>Actinomycetota</taxon>
        <taxon>Thermoleophilia</taxon>
        <taxon>Solirubrobacterales</taxon>
        <taxon>Baekduiaceae</taxon>
        <taxon>Baekduia</taxon>
    </lineage>
</organism>
<gene>
    <name evidence="5" type="ORF">FSW04_13295</name>
</gene>
<dbReference type="RefSeq" id="WP_146919992.1">
    <property type="nucleotide sequence ID" value="NZ_CP042430.1"/>
</dbReference>
<dbReference type="KEGG" id="bsol:FSW04_13295"/>
<dbReference type="NCBIfam" id="NF033788">
    <property type="entry name" value="HTH_metalloreg"/>
    <property type="match status" value="1"/>
</dbReference>
<dbReference type="PANTHER" id="PTHR43132">
    <property type="entry name" value="ARSENICAL RESISTANCE OPERON REPRESSOR ARSR-RELATED"/>
    <property type="match status" value="1"/>
</dbReference>
<keyword evidence="1" id="KW-0805">Transcription regulation</keyword>
<dbReference type="InterPro" id="IPR036390">
    <property type="entry name" value="WH_DNA-bd_sf"/>
</dbReference>
<dbReference type="AlphaFoldDB" id="A0A5B8U6I4"/>
<name>A0A5B8U6I4_9ACTN</name>
<feature type="domain" description="HTH arsR-type" evidence="4">
    <location>
        <begin position="12"/>
        <end position="106"/>
    </location>
</feature>
<dbReference type="SUPFAM" id="SSF46785">
    <property type="entry name" value="Winged helix' DNA-binding domain"/>
    <property type="match status" value="1"/>
</dbReference>
<dbReference type="PANTHER" id="PTHR43132:SF2">
    <property type="entry name" value="ARSENICAL RESISTANCE OPERON REPRESSOR ARSR-RELATED"/>
    <property type="match status" value="1"/>
</dbReference>